<dbReference type="EMBL" id="PGOL01000010">
    <property type="protein sequence ID" value="PKI79326.1"/>
    <property type="molecule type" value="Genomic_DNA"/>
</dbReference>
<accession>A0A2I0LG30</accession>
<comment type="caution">
    <text evidence="2">The sequence shown here is derived from an EMBL/GenBank/DDBJ whole genome shotgun (WGS) entry which is preliminary data.</text>
</comment>
<keyword evidence="3" id="KW-1185">Reference proteome</keyword>
<name>A0A2I0LG30_PUNGR</name>
<evidence type="ECO:0000313" key="3">
    <source>
        <dbReference type="Proteomes" id="UP000233551"/>
    </source>
</evidence>
<proteinExistence type="predicted"/>
<feature type="region of interest" description="Disordered" evidence="1">
    <location>
        <begin position="1"/>
        <end position="47"/>
    </location>
</feature>
<dbReference type="Proteomes" id="UP000233551">
    <property type="component" value="Unassembled WGS sequence"/>
</dbReference>
<dbReference type="AlphaFoldDB" id="A0A2I0LG30"/>
<gene>
    <name evidence="2" type="ORF">CRG98_000271</name>
</gene>
<sequence length="139" mass="15419">MPFQEDAMTNPKMMRFQGKISSRQLGDVQSPKGTPDEPFESHASARGPIELQFPPNYRMDSHPTGFVSWTETVGSRAQRTAVALATDSWESVYAIVTVMGESRSSFCGGIGEVEEEEEEIESVCRLLSIQRLACTGREQ</sequence>
<organism evidence="2 3">
    <name type="scientific">Punica granatum</name>
    <name type="common">Pomegranate</name>
    <dbReference type="NCBI Taxonomy" id="22663"/>
    <lineage>
        <taxon>Eukaryota</taxon>
        <taxon>Viridiplantae</taxon>
        <taxon>Streptophyta</taxon>
        <taxon>Embryophyta</taxon>
        <taxon>Tracheophyta</taxon>
        <taxon>Spermatophyta</taxon>
        <taxon>Magnoliopsida</taxon>
        <taxon>eudicotyledons</taxon>
        <taxon>Gunneridae</taxon>
        <taxon>Pentapetalae</taxon>
        <taxon>rosids</taxon>
        <taxon>malvids</taxon>
        <taxon>Myrtales</taxon>
        <taxon>Lythraceae</taxon>
        <taxon>Punica</taxon>
    </lineage>
</organism>
<reference evidence="2 3" key="1">
    <citation type="submission" date="2017-11" db="EMBL/GenBank/DDBJ databases">
        <title>De-novo sequencing of pomegranate (Punica granatum L.) genome.</title>
        <authorList>
            <person name="Akparov Z."/>
            <person name="Amiraslanov A."/>
            <person name="Hajiyeva S."/>
            <person name="Abbasov M."/>
            <person name="Kaur K."/>
            <person name="Hamwieh A."/>
            <person name="Solovyev V."/>
            <person name="Salamov A."/>
            <person name="Braich B."/>
            <person name="Kosarev P."/>
            <person name="Mahmoud A."/>
            <person name="Hajiyev E."/>
            <person name="Babayeva S."/>
            <person name="Izzatullayeva V."/>
            <person name="Mammadov A."/>
            <person name="Mammadov A."/>
            <person name="Sharifova S."/>
            <person name="Ojaghi J."/>
            <person name="Eynullazada K."/>
            <person name="Bayramov B."/>
            <person name="Abdulazimova A."/>
            <person name="Shahmuradov I."/>
        </authorList>
    </citation>
    <scope>NUCLEOTIDE SEQUENCE [LARGE SCALE GENOMIC DNA]</scope>
    <source>
        <strain evidence="3">cv. AG2017</strain>
        <tissue evidence="2">Leaf</tissue>
    </source>
</reference>
<evidence type="ECO:0000313" key="2">
    <source>
        <dbReference type="EMBL" id="PKI79326.1"/>
    </source>
</evidence>
<protein>
    <submittedName>
        <fullName evidence="2">Uncharacterized protein</fullName>
    </submittedName>
</protein>
<evidence type="ECO:0000256" key="1">
    <source>
        <dbReference type="SAM" id="MobiDB-lite"/>
    </source>
</evidence>